<reference evidence="2 3" key="1">
    <citation type="submission" date="2023-12" db="EMBL/GenBank/DDBJ databases">
        <title>Whole-genome sequencing of halo(alkali)philic microorganisms from hypersaline lakes.</title>
        <authorList>
            <person name="Sorokin D.Y."/>
            <person name="Merkel A.Y."/>
            <person name="Messina E."/>
            <person name="Yakimov M."/>
        </authorList>
    </citation>
    <scope>NUCLEOTIDE SEQUENCE [LARGE SCALE GENOMIC DNA]</scope>
    <source>
        <strain evidence="2 3">AB-CW1</strain>
    </source>
</reference>
<dbReference type="AlphaFoldDB" id="A0AAP6JH17"/>
<dbReference type="InterPro" id="IPR021516">
    <property type="entry name" value="DUF3179"/>
</dbReference>
<dbReference type="Pfam" id="PF11376">
    <property type="entry name" value="DUF3179"/>
    <property type="match status" value="1"/>
</dbReference>
<protein>
    <submittedName>
        <fullName evidence="2">DUF3179 domain-containing protein</fullName>
    </submittedName>
</protein>
<feature type="chain" id="PRO_5042833846" evidence="1">
    <location>
        <begin position="20"/>
        <end position="341"/>
    </location>
</feature>
<dbReference type="Proteomes" id="UP001302316">
    <property type="component" value="Unassembled WGS sequence"/>
</dbReference>
<dbReference type="RefSeq" id="WP_346049954.1">
    <property type="nucleotide sequence ID" value="NZ_JAYGII010000002.1"/>
</dbReference>
<name>A0AAP6JH17_9GAMM</name>
<evidence type="ECO:0000256" key="1">
    <source>
        <dbReference type="SAM" id="SignalP"/>
    </source>
</evidence>
<evidence type="ECO:0000313" key="3">
    <source>
        <dbReference type="Proteomes" id="UP001302316"/>
    </source>
</evidence>
<sequence>MRSYLGLSLLAIAATPAFADKPIPTTTANIVDGEVSAYWDQSLSGGPGKDGIPSIDSPRFISADLADDWLEGGDKIIGIYINGEARAYPQSVLVWHEIVNDTVGGENVAVTYCPLTGTGIGYKRGETELGVSGRLVNSNLLMYDRHSDSYWPQILGAAAAGPHAGEGLVEQRVFWTRWDNWLARHPDTEVLSRRTGHVRNYRRDPYGGYNPRTGYYAEGSDRIFPVMNENERFDAKREIFGFRTSEEAVAVDMDALAEAGYLSYSGVSDDFLVIYDDGLETAWVFRGQASDFPEDPSAVSFGPSGPSAPGLQELDAVNGFEAMWFAWYAFYPMTVVLDGDE</sequence>
<gene>
    <name evidence="2" type="ORF">VCB98_02035</name>
</gene>
<proteinExistence type="predicted"/>
<feature type="signal peptide" evidence="1">
    <location>
        <begin position="1"/>
        <end position="19"/>
    </location>
</feature>
<dbReference type="EMBL" id="JAYGII010000002">
    <property type="protein sequence ID" value="MEA5444594.1"/>
    <property type="molecule type" value="Genomic_DNA"/>
</dbReference>
<evidence type="ECO:0000313" key="2">
    <source>
        <dbReference type="EMBL" id="MEA5444594.1"/>
    </source>
</evidence>
<organism evidence="2 3">
    <name type="scientific">Natronospira elongata</name>
    <dbReference type="NCBI Taxonomy" id="3110268"/>
    <lineage>
        <taxon>Bacteria</taxon>
        <taxon>Pseudomonadati</taxon>
        <taxon>Pseudomonadota</taxon>
        <taxon>Gammaproteobacteria</taxon>
        <taxon>Natronospirales</taxon>
        <taxon>Natronospiraceae</taxon>
        <taxon>Natronospira</taxon>
    </lineage>
</organism>
<keyword evidence="1" id="KW-0732">Signal</keyword>
<accession>A0AAP6JH17</accession>
<comment type="caution">
    <text evidence="2">The sequence shown here is derived from an EMBL/GenBank/DDBJ whole genome shotgun (WGS) entry which is preliminary data.</text>
</comment>
<keyword evidence="3" id="KW-1185">Reference proteome</keyword>